<dbReference type="Proteomes" id="UP001203036">
    <property type="component" value="Unassembled WGS sequence"/>
</dbReference>
<protein>
    <submittedName>
        <fullName evidence="1">Uncharacterized protein</fullName>
    </submittedName>
</protein>
<organism evidence="1 2">
    <name type="scientific">Lutimaribacter degradans</name>
    <dbReference type="NCBI Taxonomy" id="2945989"/>
    <lineage>
        <taxon>Bacteria</taxon>
        <taxon>Pseudomonadati</taxon>
        <taxon>Pseudomonadota</taxon>
        <taxon>Alphaproteobacteria</taxon>
        <taxon>Rhodobacterales</taxon>
        <taxon>Roseobacteraceae</taxon>
        <taxon>Lutimaribacter</taxon>
    </lineage>
</organism>
<keyword evidence="2" id="KW-1185">Reference proteome</keyword>
<evidence type="ECO:0000313" key="2">
    <source>
        <dbReference type="Proteomes" id="UP001203036"/>
    </source>
</evidence>
<name>A0ACC5ZZ37_9RHOB</name>
<comment type="caution">
    <text evidence="1">The sequence shown here is derived from an EMBL/GenBank/DDBJ whole genome shotgun (WGS) entry which is preliminary data.</text>
</comment>
<evidence type="ECO:0000313" key="1">
    <source>
        <dbReference type="EMBL" id="MCM2563614.1"/>
    </source>
</evidence>
<proteinExistence type="predicted"/>
<accession>A0ACC5ZZ37</accession>
<dbReference type="EMBL" id="JAMQGO010000013">
    <property type="protein sequence ID" value="MCM2563614.1"/>
    <property type="molecule type" value="Genomic_DNA"/>
</dbReference>
<sequence length="146" mass="16158">MKTKCAKSFTTWFFPVDGAYLQTFSAWGNYLRQDELFVPSDALFLKPTMGLKDGAFAALGLSRDIYSNAGKLRTVIKDSFTNAGLPPFAPHSFRRTLGLLANDHCKTPKQFKAWSMNLGHENIATTLSAYCPVSQARQGELIRGMG</sequence>
<gene>
    <name evidence="1" type="ORF">M8744_15765</name>
</gene>
<reference evidence="1" key="1">
    <citation type="submission" date="2022-06" db="EMBL/GenBank/DDBJ databases">
        <title>Lutimaribacter sp. EGI FJ00013, a novel bacterium isolated from a salt lake sediment enrichment.</title>
        <authorList>
            <person name="Gao L."/>
            <person name="Fang B.-Z."/>
            <person name="Li W.-J."/>
        </authorList>
    </citation>
    <scope>NUCLEOTIDE SEQUENCE</scope>
    <source>
        <strain evidence="1">EGI FJ00013</strain>
    </source>
</reference>